<evidence type="ECO:0000256" key="1">
    <source>
        <dbReference type="ARBA" id="ARBA00023002"/>
    </source>
</evidence>
<accession>A0A1H8E3E0</accession>
<dbReference type="GO" id="GO:0070403">
    <property type="term" value="F:NAD+ binding"/>
    <property type="evidence" value="ECO:0007669"/>
    <property type="project" value="InterPro"/>
</dbReference>
<dbReference type="Gene3D" id="3.40.50.720">
    <property type="entry name" value="NAD(P)-binding Rossmann-like Domain"/>
    <property type="match status" value="1"/>
</dbReference>
<dbReference type="InterPro" id="IPR013328">
    <property type="entry name" value="6PGD_dom2"/>
</dbReference>
<dbReference type="AlphaFoldDB" id="A0A1H8E3E0"/>
<organism evidence="4 5">
    <name type="scientific">Brachymonas denitrificans DSM 15123</name>
    <dbReference type="NCBI Taxonomy" id="1121117"/>
    <lineage>
        <taxon>Bacteria</taxon>
        <taxon>Pseudomonadati</taxon>
        <taxon>Pseudomonadota</taxon>
        <taxon>Betaproteobacteria</taxon>
        <taxon>Burkholderiales</taxon>
        <taxon>Comamonadaceae</taxon>
        <taxon>Brachymonas</taxon>
    </lineage>
</organism>
<protein>
    <submittedName>
        <fullName evidence="4">3-hydroxyacyl-CoA dehydrogenase</fullName>
    </submittedName>
</protein>
<dbReference type="InterPro" id="IPR006176">
    <property type="entry name" value="3-OHacyl-CoA_DH_NAD-bd"/>
</dbReference>
<evidence type="ECO:0000313" key="5">
    <source>
        <dbReference type="Proteomes" id="UP000199531"/>
    </source>
</evidence>
<evidence type="ECO:0000313" key="4">
    <source>
        <dbReference type="EMBL" id="SEN13634.1"/>
    </source>
</evidence>
<sequence length="507" mass="53768">MHTATSRPALLGIVGAGLMGRGIAQIAAQGGIPVVMHDARPGGAREACQAIADTLGTLAGKGKIPQDACHAAVARLHAASSLADLSSCTVVVEAIVENLQAKRALLTELEACVSPGCILASNTSSLYVTALAAGLQHPERVAGFHFFSPVPLMKVVEVIAGPLTRPEVADTLVALGQQMGHTAVRASDTPGFIVNHAGRGYLTEALRLLGESVAEPAVLDRILRDAAGFRMGPFELLDLTGLDVSQPVMESIYQQYYQEPRYRPSVIGRQRQQAGLLGRKTQRGFYFYDGGKKLEIPEEDLPSLKSLPPVWIHADDLKAFPPVATLLQTLGITPEARSTPSPQALCVVLPLGHDASTLCAEAGLDPTRTVALDPLFLTGRRTIMATPVTSQALRDAARVLFSADGIPASVVRDSTGCVVQRVLASIVNIGCDMAQQGIATPADIDKAVTLGLGYPHGPLAWGDALGAPTVLRILHRLFALTEDPRYRPSPWLRRRAQLGLSLLTPDH</sequence>
<evidence type="ECO:0000259" key="3">
    <source>
        <dbReference type="Pfam" id="PF02737"/>
    </source>
</evidence>
<name>A0A1H8E3E0_9BURK</name>
<dbReference type="FunFam" id="3.40.50.720:FF:000009">
    <property type="entry name" value="Fatty oxidation complex, alpha subunit"/>
    <property type="match status" value="1"/>
</dbReference>
<dbReference type="SUPFAM" id="SSF48179">
    <property type="entry name" value="6-phosphogluconate dehydrogenase C-terminal domain-like"/>
    <property type="match status" value="2"/>
</dbReference>
<dbReference type="Gene3D" id="1.10.1040.10">
    <property type="entry name" value="N-(1-d-carboxylethyl)-l-norvaline Dehydrogenase, domain 2"/>
    <property type="match status" value="2"/>
</dbReference>
<dbReference type="Pfam" id="PF02737">
    <property type="entry name" value="3HCDH_N"/>
    <property type="match status" value="1"/>
</dbReference>
<dbReference type="EMBL" id="FOCW01000001">
    <property type="protein sequence ID" value="SEN13634.1"/>
    <property type="molecule type" value="Genomic_DNA"/>
</dbReference>
<feature type="domain" description="3-hydroxyacyl-CoA dehydrogenase C-terminal" evidence="2">
    <location>
        <begin position="416"/>
        <end position="499"/>
    </location>
</feature>
<feature type="domain" description="3-hydroxyacyl-CoA dehydrogenase NAD binding" evidence="3">
    <location>
        <begin position="12"/>
        <end position="188"/>
    </location>
</feature>
<gene>
    <name evidence="4" type="ORF">SAMN02745977_00537</name>
</gene>
<dbReference type="OrthoDB" id="5287258at2"/>
<dbReference type="InterPro" id="IPR006108">
    <property type="entry name" value="3HC_DH_C"/>
</dbReference>
<dbReference type="NCBIfam" id="NF006124">
    <property type="entry name" value="PRK08268.1"/>
    <property type="match status" value="1"/>
</dbReference>
<evidence type="ECO:0000259" key="2">
    <source>
        <dbReference type="Pfam" id="PF00725"/>
    </source>
</evidence>
<feature type="domain" description="3-hydroxyacyl-CoA dehydrogenase C-terminal" evidence="2">
    <location>
        <begin position="191"/>
        <end position="288"/>
    </location>
</feature>
<dbReference type="Pfam" id="PF00725">
    <property type="entry name" value="3HCDH"/>
    <property type="match status" value="2"/>
</dbReference>
<dbReference type="GO" id="GO:0008691">
    <property type="term" value="F:3-hydroxybutyryl-CoA dehydrogenase activity"/>
    <property type="evidence" value="ECO:0007669"/>
    <property type="project" value="TreeGrafter"/>
</dbReference>
<keyword evidence="1" id="KW-0560">Oxidoreductase</keyword>
<keyword evidence="5" id="KW-1185">Reference proteome</keyword>
<dbReference type="PANTHER" id="PTHR48075">
    <property type="entry name" value="3-HYDROXYACYL-COA DEHYDROGENASE FAMILY PROTEIN"/>
    <property type="match status" value="1"/>
</dbReference>
<dbReference type="PANTHER" id="PTHR48075:SF5">
    <property type="entry name" value="3-HYDROXYBUTYRYL-COA DEHYDROGENASE"/>
    <property type="match status" value="1"/>
</dbReference>
<dbReference type="GO" id="GO:0006635">
    <property type="term" value="P:fatty acid beta-oxidation"/>
    <property type="evidence" value="ECO:0007669"/>
    <property type="project" value="TreeGrafter"/>
</dbReference>
<dbReference type="STRING" id="1121117.SAMN02745977_00537"/>
<reference evidence="4 5" key="1">
    <citation type="submission" date="2016-10" db="EMBL/GenBank/DDBJ databases">
        <authorList>
            <person name="de Groot N.N."/>
        </authorList>
    </citation>
    <scope>NUCLEOTIDE SEQUENCE [LARGE SCALE GENOMIC DNA]</scope>
    <source>
        <strain evidence="4 5">DSM 15123</strain>
    </source>
</reference>
<dbReference type="SUPFAM" id="SSF51735">
    <property type="entry name" value="NAD(P)-binding Rossmann-fold domains"/>
    <property type="match status" value="1"/>
</dbReference>
<dbReference type="RefSeq" id="WP_091813492.1">
    <property type="nucleotide sequence ID" value="NZ_FOCW01000001.1"/>
</dbReference>
<dbReference type="Proteomes" id="UP000199531">
    <property type="component" value="Unassembled WGS sequence"/>
</dbReference>
<dbReference type="InterPro" id="IPR036291">
    <property type="entry name" value="NAD(P)-bd_dom_sf"/>
</dbReference>
<dbReference type="InterPro" id="IPR008927">
    <property type="entry name" value="6-PGluconate_DH-like_C_sf"/>
</dbReference>
<proteinExistence type="predicted"/>